<name>A0A919PVJ4_9ACTN</name>
<dbReference type="InterPro" id="IPR001466">
    <property type="entry name" value="Beta-lactam-related"/>
</dbReference>
<proteinExistence type="predicted"/>
<dbReference type="RefSeq" id="WP_203850911.1">
    <property type="nucleotide sequence ID" value="NZ_BAAAVW010000008.1"/>
</dbReference>
<keyword evidence="3" id="KW-1185">Reference proteome</keyword>
<gene>
    <name evidence="2" type="ORF">Dsi01nite_072590</name>
</gene>
<dbReference type="EMBL" id="BONQ01000113">
    <property type="protein sequence ID" value="GIG49218.1"/>
    <property type="molecule type" value="Genomic_DNA"/>
</dbReference>
<accession>A0A919PVJ4</accession>
<dbReference type="InterPro" id="IPR012338">
    <property type="entry name" value="Beta-lactam/transpept-like"/>
</dbReference>
<dbReference type="Proteomes" id="UP000660611">
    <property type="component" value="Unassembled WGS sequence"/>
</dbReference>
<dbReference type="SUPFAM" id="SSF56601">
    <property type="entry name" value="beta-lactamase/transpeptidase-like"/>
    <property type="match status" value="1"/>
</dbReference>
<organism evidence="2 3">
    <name type="scientific">Dactylosporangium siamense</name>
    <dbReference type="NCBI Taxonomy" id="685454"/>
    <lineage>
        <taxon>Bacteria</taxon>
        <taxon>Bacillati</taxon>
        <taxon>Actinomycetota</taxon>
        <taxon>Actinomycetes</taxon>
        <taxon>Micromonosporales</taxon>
        <taxon>Micromonosporaceae</taxon>
        <taxon>Dactylosporangium</taxon>
    </lineage>
</organism>
<dbReference type="InterPro" id="IPR050789">
    <property type="entry name" value="Diverse_Enzym_Activities"/>
</dbReference>
<evidence type="ECO:0000313" key="3">
    <source>
        <dbReference type="Proteomes" id="UP000660611"/>
    </source>
</evidence>
<feature type="domain" description="Beta-lactamase-related" evidence="1">
    <location>
        <begin position="34"/>
        <end position="284"/>
    </location>
</feature>
<evidence type="ECO:0000313" key="2">
    <source>
        <dbReference type="EMBL" id="GIG49218.1"/>
    </source>
</evidence>
<protein>
    <submittedName>
        <fullName evidence="2">Penicillin-binding protein</fullName>
    </submittedName>
</protein>
<dbReference type="Gene3D" id="3.40.710.10">
    <property type="entry name" value="DD-peptidase/beta-lactamase superfamily"/>
    <property type="match status" value="1"/>
</dbReference>
<dbReference type="Pfam" id="PF00144">
    <property type="entry name" value="Beta-lactamase"/>
    <property type="match status" value="1"/>
</dbReference>
<evidence type="ECO:0000259" key="1">
    <source>
        <dbReference type="Pfam" id="PF00144"/>
    </source>
</evidence>
<dbReference type="PANTHER" id="PTHR43283">
    <property type="entry name" value="BETA-LACTAMASE-RELATED"/>
    <property type="match status" value="1"/>
</dbReference>
<dbReference type="AlphaFoldDB" id="A0A919PVJ4"/>
<sequence length="300" mass="33454">MGDELLDDFIRADRERGLGVYGIHLHREGSPAVERRVRSDDRVNLYSVSKTFTSVALGLAEAEGRLTLEDRLLDHFPELRSVAAEGFEGVTLRQLLTMSSGTSHEWFADQRVDAADLLHEIVAAPLDAAPGSRFAYTDSGPYAIGRVIARVTGADLRSYLLPRLFAPLDLHNPAWHACPLGFPFAASDLFLRTHELARFAQLLLQEGEWDGRRLVPADYVRRLTADPADTSAITEGERFTHGYGLGVWLDRSPMFRMDGRYGQYAVICPQLRATVTVTAHSDREVELLDAIHELVVDRLT</sequence>
<dbReference type="PANTHER" id="PTHR43283:SF7">
    <property type="entry name" value="BETA-LACTAMASE-RELATED DOMAIN-CONTAINING PROTEIN"/>
    <property type="match status" value="1"/>
</dbReference>
<reference evidence="2" key="1">
    <citation type="submission" date="2021-01" db="EMBL/GenBank/DDBJ databases">
        <title>Whole genome shotgun sequence of Dactylosporangium siamense NBRC 106093.</title>
        <authorList>
            <person name="Komaki H."/>
            <person name="Tamura T."/>
        </authorList>
    </citation>
    <scope>NUCLEOTIDE SEQUENCE</scope>
    <source>
        <strain evidence="2">NBRC 106093</strain>
    </source>
</reference>
<comment type="caution">
    <text evidence="2">The sequence shown here is derived from an EMBL/GenBank/DDBJ whole genome shotgun (WGS) entry which is preliminary data.</text>
</comment>